<evidence type="ECO:0000256" key="2">
    <source>
        <dbReference type="ARBA" id="ARBA00008358"/>
    </source>
</evidence>
<keyword evidence="7 9" id="KW-1133">Transmembrane helix</keyword>
<dbReference type="PANTHER" id="PTHR38779:SF2">
    <property type="entry name" value="TYPE II SECRETION SYSTEM PROTEIN I-RELATED"/>
    <property type="match status" value="1"/>
</dbReference>
<dbReference type="Gene3D" id="3.30.1300.30">
    <property type="entry name" value="GSPII I/J protein-like"/>
    <property type="match status" value="1"/>
</dbReference>
<evidence type="ECO:0000256" key="4">
    <source>
        <dbReference type="ARBA" id="ARBA00022481"/>
    </source>
</evidence>
<dbReference type="NCBIfam" id="TIGR02532">
    <property type="entry name" value="IV_pilin_GFxxxE"/>
    <property type="match status" value="1"/>
</dbReference>
<accession>A0ABU9BZ60</accession>
<comment type="function">
    <text evidence="9">Component of the type II secretion system required for the energy-dependent secretion of extracellular factors such as proteases and toxins from the periplasm.</text>
</comment>
<evidence type="ECO:0000313" key="11">
    <source>
        <dbReference type="EMBL" id="MEK8044878.1"/>
    </source>
</evidence>
<dbReference type="Pfam" id="PF07963">
    <property type="entry name" value="N_methyl"/>
    <property type="match status" value="1"/>
</dbReference>
<evidence type="ECO:0000256" key="8">
    <source>
        <dbReference type="ARBA" id="ARBA00023136"/>
    </source>
</evidence>
<dbReference type="PROSITE" id="PS00409">
    <property type="entry name" value="PROKAR_NTER_METHYL"/>
    <property type="match status" value="1"/>
</dbReference>
<organism evidence="11 12">
    <name type="scientific">Ideonella margarita</name>
    <dbReference type="NCBI Taxonomy" id="2984191"/>
    <lineage>
        <taxon>Bacteria</taxon>
        <taxon>Pseudomonadati</taxon>
        <taxon>Pseudomonadota</taxon>
        <taxon>Betaproteobacteria</taxon>
        <taxon>Burkholderiales</taxon>
        <taxon>Sphaerotilaceae</taxon>
        <taxon>Ideonella</taxon>
    </lineage>
</organism>
<reference evidence="11 12" key="1">
    <citation type="submission" date="2024-04" db="EMBL/GenBank/DDBJ databases">
        <title>Novel species of the genus Ideonella isolated from streams.</title>
        <authorList>
            <person name="Lu H."/>
        </authorList>
    </citation>
    <scope>NUCLEOTIDE SEQUENCE [LARGE SCALE GENOMIC DNA]</scope>
    <source>
        <strain evidence="11 12">LYT19W</strain>
    </source>
</reference>
<evidence type="ECO:0000256" key="9">
    <source>
        <dbReference type="RuleBase" id="RU368030"/>
    </source>
</evidence>
<dbReference type="Proteomes" id="UP001379945">
    <property type="component" value="Unassembled WGS sequence"/>
</dbReference>
<dbReference type="Pfam" id="PF02501">
    <property type="entry name" value="T2SSI"/>
    <property type="match status" value="1"/>
</dbReference>
<comment type="similarity">
    <text evidence="2 9">Belongs to the GSP I family.</text>
</comment>
<protein>
    <recommendedName>
        <fullName evidence="9">Type II secretion system protein I</fullName>
        <shortName evidence="9">T2SS minor pseudopilin I</shortName>
    </recommendedName>
</protein>
<evidence type="ECO:0000259" key="10">
    <source>
        <dbReference type="Pfam" id="PF02501"/>
    </source>
</evidence>
<evidence type="ECO:0000256" key="7">
    <source>
        <dbReference type="ARBA" id="ARBA00022989"/>
    </source>
</evidence>
<dbReference type="InterPro" id="IPR003413">
    <property type="entry name" value="T2SS_GspI_C"/>
</dbReference>
<feature type="domain" description="Type II secretion system protein GspI C-terminal" evidence="10">
    <location>
        <begin position="51"/>
        <end position="126"/>
    </location>
</feature>
<evidence type="ECO:0000256" key="6">
    <source>
        <dbReference type="ARBA" id="ARBA00022692"/>
    </source>
</evidence>
<comment type="subunit">
    <text evidence="9">Type II secretion is composed of four main components: the outer membrane complex, the inner membrane complex, the cytoplasmic secretion ATPase and the periplasm-spanning pseudopilus.</text>
</comment>
<keyword evidence="3" id="KW-1003">Cell membrane</keyword>
<proteinExistence type="inferred from homology"/>
<dbReference type="InterPro" id="IPR045584">
    <property type="entry name" value="Pilin-like"/>
</dbReference>
<keyword evidence="8 9" id="KW-0472">Membrane</keyword>
<dbReference type="InterPro" id="IPR010052">
    <property type="entry name" value="T2SS_protein-GspI"/>
</dbReference>
<evidence type="ECO:0000256" key="5">
    <source>
        <dbReference type="ARBA" id="ARBA00022519"/>
    </source>
</evidence>
<sequence length="129" mass="14019">MPHRPSPLPLPRNASGFTLIEVLVALAIVAVALAAGSRAGGALLANADRLKLVTSAQWCADNQLTGLKLARRFPDTGESSFECEQLSQTFRGKMRVQGTPNPNFRRVDVMMSDDRNQPVVTVSTVLPRY</sequence>
<comment type="subcellular location">
    <subcellularLocation>
        <location evidence="1 9">Cell inner membrane</location>
        <topology evidence="1 9">Single-pass membrane protein</topology>
    </subcellularLocation>
</comment>
<keyword evidence="6 9" id="KW-0812">Transmembrane</keyword>
<dbReference type="SUPFAM" id="SSF54523">
    <property type="entry name" value="Pili subunits"/>
    <property type="match status" value="2"/>
</dbReference>
<keyword evidence="12" id="KW-1185">Reference proteome</keyword>
<dbReference type="NCBIfam" id="TIGR01707">
    <property type="entry name" value="gspI"/>
    <property type="match status" value="1"/>
</dbReference>
<comment type="PTM">
    <text evidence="9">Cleaved by prepilin peptidase.</text>
</comment>
<feature type="transmembrane region" description="Helical" evidence="9">
    <location>
        <begin position="14"/>
        <end position="35"/>
    </location>
</feature>
<dbReference type="RefSeq" id="WP_341397037.1">
    <property type="nucleotide sequence ID" value="NZ_JBBUTI010000001.1"/>
</dbReference>
<evidence type="ECO:0000313" key="12">
    <source>
        <dbReference type="Proteomes" id="UP001379945"/>
    </source>
</evidence>
<comment type="caution">
    <text evidence="11">The sequence shown here is derived from an EMBL/GenBank/DDBJ whole genome shotgun (WGS) entry which is preliminary data.</text>
</comment>
<gene>
    <name evidence="11" type="primary">gspI</name>
    <name evidence="11" type="ORF">AACH00_00800</name>
</gene>
<keyword evidence="4 9" id="KW-0488">Methylation</keyword>
<dbReference type="InterPro" id="IPR012902">
    <property type="entry name" value="N_methyl_site"/>
</dbReference>
<dbReference type="PANTHER" id="PTHR38779">
    <property type="entry name" value="TYPE II SECRETION SYSTEM PROTEIN I-RELATED"/>
    <property type="match status" value="1"/>
</dbReference>
<name>A0ABU9BZ60_9BURK</name>
<evidence type="ECO:0000256" key="3">
    <source>
        <dbReference type="ARBA" id="ARBA00022475"/>
    </source>
</evidence>
<dbReference type="EMBL" id="JBBUTI010000001">
    <property type="protein sequence ID" value="MEK8044878.1"/>
    <property type="molecule type" value="Genomic_DNA"/>
</dbReference>
<keyword evidence="5 9" id="KW-0997">Cell inner membrane</keyword>
<evidence type="ECO:0000256" key="1">
    <source>
        <dbReference type="ARBA" id="ARBA00004377"/>
    </source>
</evidence>